<dbReference type="Proteomes" id="UP000032930">
    <property type="component" value="Chromosome"/>
</dbReference>
<organism evidence="2 3">
    <name type="scientific">Xenorhabdus bovienii</name>
    <name type="common">Xenorhabdus nematophila subsp. bovienii</name>
    <dbReference type="NCBI Taxonomy" id="40576"/>
    <lineage>
        <taxon>Bacteria</taxon>
        <taxon>Pseudomonadati</taxon>
        <taxon>Pseudomonadota</taxon>
        <taxon>Gammaproteobacteria</taxon>
        <taxon>Enterobacterales</taxon>
        <taxon>Morganellaceae</taxon>
        <taxon>Xenorhabdus</taxon>
    </lineage>
</organism>
<protein>
    <recommendedName>
        <fullName evidence="1">DUF551 domain-containing protein</fullName>
    </recommendedName>
</protein>
<proteinExistence type="predicted"/>
<evidence type="ECO:0000259" key="1">
    <source>
        <dbReference type="Pfam" id="PF04448"/>
    </source>
</evidence>
<dbReference type="KEGG" id="xbv:XBW1_3068"/>
<name>A0A0B6XA34_XENBV</name>
<gene>
    <name evidence="2" type="ORF">XBW1_3068</name>
</gene>
<evidence type="ECO:0000313" key="3">
    <source>
        <dbReference type="Proteomes" id="UP000032930"/>
    </source>
</evidence>
<feature type="domain" description="DUF551" evidence="1">
    <location>
        <begin position="25"/>
        <end position="98"/>
    </location>
</feature>
<dbReference type="RefSeq" id="WP_046337089.1">
    <property type="nucleotide sequence ID" value="NZ_CAWMEF010000001.1"/>
</dbReference>
<dbReference type="Pfam" id="PF04448">
    <property type="entry name" value="DUF551"/>
    <property type="match status" value="1"/>
</dbReference>
<accession>A0A0B6XA34</accession>
<reference evidence="2 3" key="1">
    <citation type="submission" date="2014-02" db="EMBL/GenBank/DDBJ databases">
        <authorList>
            <person name="Genoscope - CEA"/>
        </authorList>
    </citation>
    <scope>NUCLEOTIDE SEQUENCE [LARGE SCALE GENOMIC DNA]</scope>
    <source>
        <strain evidence="2 3">CS03</strain>
    </source>
</reference>
<dbReference type="InterPro" id="IPR007539">
    <property type="entry name" value="DUF551"/>
</dbReference>
<evidence type="ECO:0000313" key="2">
    <source>
        <dbReference type="EMBL" id="CDM90425.1"/>
    </source>
</evidence>
<sequence length="100" mass="12016">MSDESDKEMEELILNHYEETIKNIQWIKCSDRLPDLDTPVFGGWFYDSHFFWDCYVRVYDDDAEGLVWARVTYIGSDEWLFDDDYQITHWQPLPEPPTGE</sequence>
<dbReference type="EMBL" id="FO818637">
    <property type="protein sequence ID" value="CDM90425.1"/>
    <property type="molecule type" value="Genomic_DNA"/>
</dbReference>
<dbReference type="AlphaFoldDB" id="A0A0B6XA34"/>